<dbReference type="Pfam" id="PF01053">
    <property type="entry name" value="Cys_Met_Meta_PP"/>
    <property type="match status" value="1"/>
</dbReference>
<dbReference type="InterPro" id="IPR015424">
    <property type="entry name" value="PyrdxlP-dep_Trfase"/>
</dbReference>
<keyword evidence="3" id="KW-0663">Pyridoxal phosphate</keyword>
<dbReference type="InterPro" id="IPR015422">
    <property type="entry name" value="PyrdxlP-dep_Trfase_small"/>
</dbReference>
<dbReference type="FunFam" id="3.90.1150.10:FF:000063">
    <property type="entry name" value="Probable cystathionine gamma-synthase"/>
    <property type="match status" value="1"/>
</dbReference>
<dbReference type="EC" id="2.5.1.48" evidence="7"/>
<dbReference type="AlphaFoldDB" id="A0A0C3AAH2"/>
<reference evidence="9 10" key="1">
    <citation type="submission" date="2014-04" db="EMBL/GenBank/DDBJ databases">
        <authorList>
            <consortium name="DOE Joint Genome Institute"/>
            <person name="Kuo A."/>
            <person name="Kohler A."/>
            <person name="Nagy L.G."/>
            <person name="Floudas D."/>
            <person name="Copeland A."/>
            <person name="Barry K.W."/>
            <person name="Cichocki N."/>
            <person name="Veneault-Fourrey C."/>
            <person name="LaButti K."/>
            <person name="Lindquist E.A."/>
            <person name="Lipzen A."/>
            <person name="Lundell T."/>
            <person name="Morin E."/>
            <person name="Murat C."/>
            <person name="Sun H."/>
            <person name="Tunlid A."/>
            <person name="Henrissat B."/>
            <person name="Grigoriev I.V."/>
            <person name="Hibbett D.S."/>
            <person name="Martin F."/>
            <person name="Nordberg H.P."/>
            <person name="Cantor M.N."/>
            <person name="Hua S.X."/>
        </authorList>
    </citation>
    <scope>NUCLEOTIDE SEQUENCE [LARGE SCALE GENOMIC DNA]</scope>
    <source>
        <strain evidence="9 10">Foug A</strain>
    </source>
</reference>
<sequence length="645" mass="70638">MTVIVAVGSETLGHAVPPFTSHAISVSLPTWRDNVGYEEGEKRVVEAMVTGYPRFFIHLSIQKLAIICEQKFGINGEKCLLCPSKRAADHCRAFILSRAGLAGISTHVRLVQYCICPDDSPSQLSYSQGAVSPARVGLHIVLFPGDIFPIAKQFWQHTGMGISSRLADHCLALLDSQQPQSPATPPQSPISSRSPFMALNRHYFVKHVPKAPSLGNGGCKSSILHSASRPETLSRDQTTYIEERYGRNLPLSAGEYAKRALRRRIAGVLVHDTMDDGPQGPSAGALDVEVGPSSRGIKDVAEDDVFLFPTGMTAIWSAHQLALAVRPKAKSVCFGFPYTDTLKILEKWGPGCHFLGNGLDSDIDTLENIIEQELRENPSTSPILALFTEFPSNPLLRSPDISRLRALADKYDFLLVIDDTIGNFVNIEALPYADITVSSLSKIFSGCANTMGGSLVLNPQGRHYIALKQYLSVNYEDNYFNEDALFMERNSRDFAQRIHIIDANTQAVCDFLRSRSLAGNTTHQGNIVVKEVYYPKYTTSSNYARCQLPHSGYGGLFSVTFTSLVASQAFFDALPCQKGPSLGTNFTLACPYTILAHFNELEWAAGYGVEEGLVRISVGMEEREVLMRWFEVALSAADAAVAGAN</sequence>
<evidence type="ECO:0000256" key="6">
    <source>
        <dbReference type="ARBA" id="ARBA00060510"/>
    </source>
</evidence>
<dbReference type="STRING" id="1036808.A0A0C3AAH2"/>
<dbReference type="GO" id="GO:0019346">
    <property type="term" value="P:transsulfuration"/>
    <property type="evidence" value="ECO:0007669"/>
    <property type="project" value="InterPro"/>
</dbReference>
<dbReference type="SUPFAM" id="SSF53383">
    <property type="entry name" value="PLP-dependent transferases"/>
    <property type="match status" value="1"/>
</dbReference>
<evidence type="ECO:0000313" key="10">
    <source>
        <dbReference type="Proteomes" id="UP000053989"/>
    </source>
</evidence>
<keyword evidence="10" id="KW-1185">Reference proteome</keyword>
<dbReference type="InParanoid" id="A0A0C3AAH2"/>
<dbReference type="Gene3D" id="3.90.1150.10">
    <property type="entry name" value="Aspartate Aminotransferase, domain 1"/>
    <property type="match status" value="1"/>
</dbReference>
<evidence type="ECO:0000256" key="8">
    <source>
        <dbReference type="ARBA" id="ARBA00083849"/>
    </source>
</evidence>
<dbReference type="HOGENOM" id="CLU_011302_1_0_1"/>
<dbReference type="EMBL" id="KN822004">
    <property type="protein sequence ID" value="KIM70768.1"/>
    <property type="molecule type" value="Genomic_DNA"/>
</dbReference>
<keyword evidence="2" id="KW-0808">Transferase</keyword>
<evidence type="ECO:0000256" key="5">
    <source>
        <dbReference type="ARBA" id="ARBA00058439"/>
    </source>
</evidence>
<name>A0A0C3AAH2_9AGAM</name>
<gene>
    <name evidence="9" type="ORF">SCLCIDRAFT_1206935</name>
</gene>
<dbReference type="InterPro" id="IPR051750">
    <property type="entry name" value="Trans-sulfuration_enzymes"/>
</dbReference>
<comment type="catalytic activity">
    <reaction evidence="4">
        <text>O-succinyl-L-homoserine + L-cysteine = L,L-cystathionine + succinate + H(+)</text>
        <dbReference type="Rhea" id="RHEA:20397"/>
        <dbReference type="ChEBI" id="CHEBI:15378"/>
        <dbReference type="ChEBI" id="CHEBI:30031"/>
        <dbReference type="ChEBI" id="CHEBI:35235"/>
        <dbReference type="ChEBI" id="CHEBI:57661"/>
        <dbReference type="ChEBI" id="CHEBI:58161"/>
        <dbReference type="EC" id="2.5.1.48"/>
    </reaction>
</comment>
<dbReference type="Gene3D" id="3.40.640.10">
    <property type="entry name" value="Type I PLP-dependent aspartate aminotransferase-like (Major domain)"/>
    <property type="match status" value="1"/>
</dbReference>
<evidence type="ECO:0000256" key="4">
    <source>
        <dbReference type="ARBA" id="ARBA00051441"/>
    </source>
</evidence>
<dbReference type="GO" id="GO:0030170">
    <property type="term" value="F:pyridoxal phosphate binding"/>
    <property type="evidence" value="ECO:0007669"/>
    <property type="project" value="InterPro"/>
</dbReference>
<evidence type="ECO:0000256" key="2">
    <source>
        <dbReference type="ARBA" id="ARBA00022679"/>
    </source>
</evidence>
<comment type="cofactor">
    <cofactor evidence="1">
        <name>pyridoxal 5'-phosphate</name>
        <dbReference type="ChEBI" id="CHEBI:597326"/>
    </cofactor>
</comment>
<dbReference type="GO" id="GO:0003962">
    <property type="term" value="F:cystathionine gamma-synthase activity"/>
    <property type="evidence" value="ECO:0007669"/>
    <property type="project" value="UniProtKB-EC"/>
</dbReference>
<evidence type="ECO:0000256" key="1">
    <source>
        <dbReference type="ARBA" id="ARBA00001933"/>
    </source>
</evidence>
<evidence type="ECO:0000256" key="7">
    <source>
        <dbReference type="ARBA" id="ARBA00066530"/>
    </source>
</evidence>
<evidence type="ECO:0000313" key="9">
    <source>
        <dbReference type="EMBL" id="KIM70768.1"/>
    </source>
</evidence>
<dbReference type="PANTHER" id="PTHR42699:SF1">
    <property type="entry name" value="CYSTATHIONINE GAMMA-SYNTHASE-RELATED"/>
    <property type="match status" value="1"/>
</dbReference>
<accession>A0A0C3AAH2</accession>
<comment type="function">
    <text evidence="5">Catalyzes the formation of L-cystathionine from O-succinyl-L-homoserine (OSHS) and L-cysteine, via a gamma-replacement reaction. In the absence of thiol, catalyzes gamma-elimination to form 2-oxobutanoate, succinate and ammonia.</text>
</comment>
<reference evidence="10" key="2">
    <citation type="submission" date="2015-01" db="EMBL/GenBank/DDBJ databases">
        <title>Evolutionary Origins and Diversification of the Mycorrhizal Mutualists.</title>
        <authorList>
            <consortium name="DOE Joint Genome Institute"/>
            <consortium name="Mycorrhizal Genomics Consortium"/>
            <person name="Kohler A."/>
            <person name="Kuo A."/>
            <person name="Nagy L.G."/>
            <person name="Floudas D."/>
            <person name="Copeland A."/>
            <person name="Barry K.W."/>
            <person name="Cichocki N."/>
            <person name="Veneault-Fourrey C."/>
            <person name="LaButti K."/>
            <person name="Lindquist E.A."/>
            <person name="Lipzen A."/>
            <person name="Lundell T."/>
            <person name="Morin E."/>
            <person name="Murat C."/>
            <person name="Riley R."/>
            <person name="Ohm R."/>
            <person name="Sun H."/>
            <person name="Tunlid A."/>
            <person name="Henrissat B."/>
            <person name="Grigoriev I.V."/>
            <person name="Hibbett D.S."/>
            <person name="Martin F."/>
        </authorList>
    </citation>
    <scope>NUCLEOTIDE SEQUENCE [LARGE SCALE GENOMIC DNA]</scope>
    <source>
        <strain evidence="10">Foug A</strain>
    </source>
</reference>
<organism evidence="9 10">
    <name type="scientific">Scleroderma citrinum Foug A</name>
    <dbReference type="NCBI Taxonomy" id="1036808"/>
    <lineage>
        <taxon>Eukaryota</taxon>
        <taxon>Fungi</taxon>
        <taxon>Dikarya</taxon>
        <taxon>Basidiomycota</taxon>
        <taxon>Agaricomycotina</taxon>
        <taxon>Agaricomycetes</taxon>
        <taxon>Agaricomycetidae</taxon>
        <taxon>Boletales</taxon>
        <taxon>Sclerodermatineae</taxon>
        <taxon>Sclerodermataceae</taxon>
        <taxon>Scleroderma</taxon>
    </lineage>
</organism>
<dbReference type="FunFam" id="3.40.640.10:FF:000094">
    <property type="entry name" value="Probable cystathionine gamma-synthase"/>
    <property type="match status" value="1"/>
</dbReference>
<dbReference type="OrthoDB" id="10047078at2759"/>
<dbReference type="FunCoup" id="A0A0C3AAH2">
    <property type="interactions" value="126"/>
</dbReference>
<proteinExistence type="predicted"/>
<comment type="pathway">
    <text evidence="6">Amino-acid biosynthesis; L-methionine biosynthesis via de novo pathway; L-cystathionine from O-succinyl-L-homoserine: step 1/1.</text>
</comment>
<protein>
    <recommendedName>
        <fullName evidence="7">cystathionine gamma-synthase</fullName>
        <ecNumber evidence="7">2.5.1.48</ecNumber>
    </recommendedName>
    <alternativeName>
        <fullName evidence="8">O-succinylhomoserine (thiol)-lyase</fullName>
    </alternativeName>
</protein>
<evidence type="ECO:0000256" key="3">
    <source>
        <dbReference type="ARBA" id="ARBA00022898"/>
    </source>
</evidence>
<dbReference type="InterPro" id="IPR000277">
    <property type="entry name" value="Cys/Met-Metab_PyrdxlP-dep_enz"/>
</dbReference>
<dbReference type="InterPro" id="IPR015421">
    <property type="entry name" value="PyrdxlP-dep_Trfase_major"/>
</dbReference>
<dbReference type="PANTHER" id="PTHR42699">
    <property type="match status" value="1"/>
</dbReference>
<dbReference type="Proteomes" id="UP000053989">
    <property type="component" value="Unassembled WGS sequence"/>
</dbReference>